<sequence length="358" mass="41207">MNEGTPTTLYPFSYDRANGIVFGTSHFSILKPEFDHPSTLVNMDLSIGYESVVPEPCEENFNLMFKAIVANHQNSKVNDLRTDLGNADIVAWQSLLTTFAKISCNSYSEQRDVKILAQRYNGVILLDEYPSFHHPIDPKVFYMGHNLRQILTTSFDGKDHPSCSVDISKACYLAQTKEFKTADDGSVRVFYTSKVDALKSPDSNEVIEIKTHKATLNKYFYPEKGILYWSRGYFAGLKEIVMGLKDVYIDNEDPNIKLNHKHRNNHPNIVQKIKILPTRQIEQLTGINPERINNYIAKAFLKIKQQFEDPNVTYVDMIIAYTNVRYEYEIKLIKHPKNYVPAFQPLPQEFLDSYPKTN</sequence>
<evidence type="ECO:0000313" key="1">
    <source>
        <dbReference type="Proteomes" id="UP000095286"/>
    </source>
</evidence>
<accession>A0AC35TML2</accession>
<evidence type="ECO:0000313" key="2">
    <source>
        <dbReference type="WBParaSite" id="RSKR_0000223100.1"/>
    </source>
</evidence>
<dbReference type="Proteomes" id="UP000095286">
    <property type="component" value="Unplaced"/>
</dbReference>
<reference evidence="2" key="1">
    <citation type="submission" date="2016-11" db="UniProtKB">
        <authorList>
            <consortium name="WormBaseParasite"/>
        </authorList>
    </citation>
    <scope>IDENTIFICATION</scope>
    <source>
        <strain evidence="2">KR3021</strain>
    </source>
</reference>
<proteinExistence type="predicted"/>
<protein>
    <submittedName>
        <fullName evidence="2">Decapping nuclease</fullName>
    </submittedName>
</protein>
<name>A0AC35TML2_9BILA</name>
<organism evidence="1 2">
    <name type="scientific">Rhabditophanes sp. KR3021</name>
    <dbReference type="NCBI Taxonomy" id="114890"/>
    <lineage>
        <taxon>Eukaryota</taxon>
        <taxon>Metazoa</taxon>
        <taxon>Ecdysozoa</taxon>
        <taxon>Nematoda</taxon>
        <taxon>Chromadorea</taxon>
        <taxon>Rhabditida</taxon>
        <taxon>Tylenchina</taxon>
        <taxon>Panagrolaimomorpha</taxon>
        <taxon>Strongyloidoidea</taxon>
        <taxon>Alloionematidae</taxon>
        <taxon>Rhabditophanes</taxon>
    </lineage>
</organism>
<dbReference type="WBParaSite" id="RSKR_0000223100.1">
    <property type="protein sequence ID" value="RSKR_0000223100.1"/>
    <property type="gene ID" value="RSKR_0000223100"/>
</dbReference>